<dbReference type="GeneID" id="81591814"/>
<feature type="compositionally biased region" description="Basic and acidic residues" evidence="1">
    <location>
        <begin position="217"/>
        <end position="226"/>
    </location>
</feature>
<dbReference type="AlphaFoldDB" id="A0AAD6DUT0"/>
<accession>A0AAD6DUT0</accession>
<dbReference type="EMBL" id="JAQJAE010000005">
    <property type="protein sequence ID" value="KAJ5593614.1"/>
    <property type="molecule type" value="Genomic_DNA"/>
</dbReference>
<feature type="region of interest" description="Disordered" evidence="1">
    <location>
        <begin position="706"/>
        <end position="726"/>
    </location>
</feature>
<dbReference type="Gene3D" id="3.60.10.10">
    <property type="entry name" value="Endonuclease/exonuclease/phosphatase"/>
    <property type="match status" value="1"/>
</dbReference>
<evidence type="ECO:0000256" key="1">
    <source>
        <dbReference type="SAM" id="MobiDB-lite"/>
    </source>
</evidence>
<feature type="region of interest" description="Disordered" evidence="1">
    <location>
        <begin position="212"/>
        <end position="232"/>
    </location>
</feature>
<protein>
    <recommendedName>
        <fullName evidence="2">Endonuclease/exonuclease/phosphatase domain-containing protein</fullName>
    </recommendedName>
</protein>
<dbReference type="SUPFAM" id="SSF56219">
    <property type="entry name" value="DNase I-like"/>
    <property type="match status" value="1"/>
</dbReference>
<organism evidence="3 4">
    <name type="scientific">Penicillium hordei</name>
    <dbReference type="NCBI Taxonomy" id="40994"/>
    <lineage>
        <taxon>Eukaryota</taxon>
        <taxon>Fungi</taxon>
        <taxon>Dikarya</taxon>
        <taxon>Ascomycota</taxon>
        <taxon>Pezizomycotina</taxon>
        <taxon>Eurotiomycetes</taxon>
        <taxon>Eurotiomycetidae</taxon>
        <taxon>Eurotiales</taxon>
        <taxon>Aspergillaceae</taxon>
        <taxon>Penicillium</taxon>
    </lineage>
</organism>
<name>A0AAD6DUT0_9EURO</name>
<dbReference type="InterPro" id="IPR036691">
    <property type="entry name" value="Endo/exonu/phosph_ase_sf"/>
</dbReference>
<evidence type="ECO:0000313" key="3">
    <source>
        <dbReference type="EMBL" id="KAJ5593614.1"/>
    </source>
</evidence>
<dbReference type="InterPro" id="IPR005135">
    <property type="entry name" value="Endo/exonuclease/phosphatase"/>
</dbReference>
<sequence>MSPFVADSHPGDRVTPNGPSAPSMQGIPQLGISGHGIYSAGRAPKPKHAIPLEASISQANVIILVILANFAARTDVTGKTALACSPKREVSIVIGKRTRNGEAYTPAEGTGRITTREVWKLIDNLKDIIHRQTTLIESTKADLEEVKHDQNVLREQNDRLHEGVRALRAQIETSPQPNPPRTWAAIAASGTGDPQPSLQRPEKDRNCVRISTQRLSVDPRDNESREGNSFGRYLSTDSANTYIRSALLSAPPTQDAQVAGIGTTKTGYLLVKPRFGVVVHRTPTENFDLENANSQAIQTIMEENDLAEQGFQIEELAWLKRKDKVLGKFASLGIWFDPAEGAEYILNNGLLVGQRYIGSVERREIKKKRKHHVVDIVRVNTSGNDALQGSGPNAWIVAVNTQLLNIMKSGPRMEALINDHQTQNLDVLLIQEPSITTYQTHVNHSAWRLYRPTPETGADRFRSLIYVNQRISTSSHRQILCNHPDIAAVKIWTADTQLLLFSVYIPSVPLGTSDSASPEPAFTAIQNTITAALRDGRRPTSIVLAGDFNRHHPTWGATYWALNDPGRNSTIDQTVTNRPDLLIKCHLYHDNYGSDHRATYSEWNLQAQCKPATKARKAYDRAEWNKIGEEVLRQIGPWKEIKTRAALDEMVQKLIETTTAAVDRYTPDVRPTPYSKRWFTPDLKVQQNKANQLRRKWQESCAQLGREHSSSFSRNRGDVSRVAPLR</sequence>
<comment type="caution">
    <text evidence="3">The sequence shown here is derived from an EMBL/GenBank/DDBJ whole genome shotgun (WGS) entry which is preliminary data.</text>
</comment>
<dbReference type="GO" id="GO:0003824">
    <property type="term" value="F:catalytic activity"/>
    <property type="evidence" value="ECO:0007669"/>
    <property type="project" value="InterPro"/>
</dbReference>
<feature type="region of interest" description="Disordered" evidence="1">
    <location>
        <begin position="1"/>
        <end position="26"/>
    </location>
</feature>
<dbReference type="Pfam" id="PF03372">
    <property type="entry name" value="Exo_endo_phos"/>
    <property type="match status" value="1"/>
</dbReference>
<proteinExistence type="predicted"/>
<feature type="compositionally biased region" description="Basic and acidic residues" evidence="1">
    <location>
        <begin position="706"/>
        <end position="719"/>
    </location>
</feature>
<evidence type="ECO:0000313" key="4">
    <source>
        <dbReference type="Proteomes" id="UP001213799"/>
    </source>
</evidence>
<dbReference type="Proteomes" id="UP001213799">
    <property type="component" value="Unassembled WGS sequence"/>
</dbReference>
<reference evidence="3" key="1">
    <citation type="journal article" date="2023" name="IMA Fungus">
        <title>Comparative genomic study of the Penicillium genus elucidates a diverse pangenome and 15 lateral gene transfer events.</title>
        <authorList>
            <person name="Petersen C."/>
            <person name="Sorensen T."/>
            <person name="Nielsen M.R."/>
            <person name="Sondergaard T.E."/>
            <person name="Sorensen J.L."/>
            <person name="Fitzpatrick D.A."/>
            <person name="Frisvad J.C."/>
            <person name="Nielsen K.L."/>
        </authorList>
    </citation>
    <scope>NUCLEOTIDE SEQUENCE</scope>
    <source>
        <strain evidence="3">IBT 12815</strain>
    </source>
</reference>
<evidence type="ECO:0000259" key="2">
    <source>
        <dbReference type="Pfam" id="PF03372"/>
    </source>
</evidence>
<reference evidence="3" key="2">
    <citation type="submission" date="2023-01" db="EMBL/GenBank/DDBJ databases">
        <authorList>
            <person name="Petersen C."/>
        </authorList>
    </citation>
    <scope>NUCLEOTIDE SEQUENCE</scope>
    <source>
        <strain evidence="3">IBT 12815</strain>
    </source>
</reference>
<gene>
    <name evidence="3" type="ORF">N7537_010518</name>
</gene>
<dbReference type="RefSeq" id="XP_056750240.1">
    <property type="nucleotide sequence ID" value="XM_056901572.1"/>
</dbReference>
<feature type="domain" description="Endonuclease/exonuclease/phosphatase" evidence="2">
    <location>
        <begin position="412"/>
        <end position="596"/>
    </location>
</feature>
<keyword evidence="4" id="KW-1185">Reference proteome</keyword>